<dbReference type="InterPro" id="IPR001387">
    <property type="entry name" value="Cro/C1-type_HTH"/>
</dbReference>
<name>A0A8A7KHC0_9FIRM</name>
<protein>
    <submittedName>
        <fullName evidence="2">Helix-turn-helix domain-containing protein</fullName>
    </submittedName>
</protein>
<evidence type="ECO:0000313" key="3">
    <source>
        <dbReference type="Proteomes" id="UP000665020"/>
    </source>
</evidence>
<dbReference type="SUPFAM" id="SSF47413">
    <property type="entry name" value="lambda repressor-like DNA-binding domains"/>
    <property type="match status" value="1"/>
</dbReference>
<proteinExistence type="predicted"/>
<dbReference type="Gene3D" id="1.10.260.40">
    <property type="entry name" value="lambda repressor-like DNA-binding domains"/>
    <property type="match status" value="1"/>
</dbReference>
<evidence type="ECO:0000313" key="2">
    <source>
        <dbReference type="EMBL" id="QTL97272.1"/>
    </source>
</evidence>
<gene>
    <name evidence="2" type="ORF">GM661_04385</name>
</gene>
<organism evidence="2 3">
    <name type="scientific">Iocasia fonsfrigidae</name>
    <dbReference type="NCBI Taxonomy" id="2682810"/>
    <lineage>
        <taxon>Bacteria</taxon>
        <taxon>Bacillati</taxon>
        <taxon>Bacillota</taxon>
        <taxon>Clostridia</taxon>
        <taxon>Halanaerobiales</taxon>
        <taxon>Halanaerobiaceae</taxon>
        <taxon>Iocasia</taxon>
    </lineage>
</organism>
<dbReference type="KEGG" id="ifn:GM661_04385"/>
<evidence type="ECO:0000259" key="1">
    <source>
        <dbReference type="Pfam" id="PF13443"/>
    </source>
</evidence>
<dbReference type="InterPro" id="IPR010982">
    <property type="entry name" value="Lambda_DNA-bd_dom_sf"/>
</dbReference>
<reference evidence="2" key="1">
    <citation type="submission" date="2019-12" db="EMBL/GenBank/DDBJ databases">
        <authorList>
            <person name="zhang j."/>
            <person name="sun C.M."/>
        </authorList>
    </citation>
    <scope>NUCLEOTIDE SEQUENCE</scope>
    <source>
        <strain evidence="2">NS-1</strain>
    </source>
</reference>
<dbReference type="GO" id="GO:0003677">
    <property type="term" value="F:DNA binding"/>
    <property type="evidence" value="ECO:0007669"/>
    <property type="project" value="InterPro"/>
</dbReference>
<sequence length="69" mass="7889">MINIKINNILNDKGKSIYWLADKTGLAYSTTYNLVNNNTASVHFKTLEEIMQALDITDFNQVLEIIPEE</sequence>
<dbReference type="AlphaFoldDB" id="A0A8A7KHC0"/>
<keyword evidence="3" id="KW-1185">Reference proteome</keyword>
<feature type="domain" description="HTH cro/C1-type" evidence="1">
    <location>
        <begin position="5"/>
        <end position="68"/>
    </location>
</feature>
<dbReference type="RefSeq" id="WP_230868906.1">
    <property type="nucleotide sequence ID" value="NZ_CP046640.1"/>
</dbReference>
<dbReference type="Proteomes" id="UP000665020">
    <property type="component" value="Chromosome"/>
</dbReference>
<accession>A0A8A7KHC0</accession>
<dbReference type="EMBL" id="CP046640">
    <property type="protein sequence ID" value="QTL97272.1"/>
    <property type="molecule type" value="Genomic_DNA"/>
</dbReference>
<dbReference type="Pfam" id="PF13443">
    <property type="entry name" value="HTH_26"/>
    <property type="match status" value="1"/>
</dbReference>